<dbReference type="AlphaFoldDB" id="A0A6A4I6P0"/>
<evidence type="ECO:0000313" key="2">
    <source>
        <dbReference type="Proteomes" id="UP000799118"/>
    </source>
</evidence>
<protein>
    <submittedName>
        <fullName evidence="1">Uncharacterized protein</fullName>
    </submittedName>
</protein>
<gene>
    <name evidence="1" type="ORF">BT96DRAFT_251254</name>
</gene>
<name>A0A6A4I6P0_9AGAR</name>
<reference evidence="1" key="1">
    <citation type="journal article" date="2019" name="Environ. Microbiol.">
        <title>Fungal ecological strategies reflected in gene transcription - a case study of two litter decomposers.</title>
        <authorList>
            <person name="Barbi F."/>
            <person name="Kohler A."/>
            <person name="Barry K."/>
            <person name="Baskaran P."/>
            <person name="Daum C."/>
            <person name="Fauchery L."/>
            <person name="Ihrmark K."/>
            <person name="Kuo A."/>
            <person name="LaButti K."/>
            <person name="Lipzen A."/>
            <person name="Morin E."/>
            <person name="Grigoriev I.V."/>
            <person name="Henrissat B."/>
            <person name="Lindahl B."/>
            <person name="Martin F."/>
        </authorList>
    </citation>
    <scope>NUCLEOTIDE SEQUENCE</scope>
    <source>
        <strain evidence="1">JB14</strain>
    </source>
</reference>
<dbReference type="OrthoDB" id="2876676at2759"/>
<dbReference type="Proteomes" id="UP000799118">
    <property type="component" value="Unassembled WGS sequence"/>
</dbReference>
<sequence length="174" mass="20626">MIPTFSRREIEDLEPSIRSYSSETLIIDPFYLYRMYTTDLFGPLPELESNYRQERSFITNRSLLTFPRQVPIRVTIFVPAPRELYTGKLPGYNNVNGVCLSGNDSELFVYWGVWDMTLDDTFQVTKEQLKLMPRWCVADVEINRLRMTDFIFAYEYRSVAQSSRFLCFMDLMTR</sequence>
<organism evidence="1 2">
    <name type="scientific">Gymnopus androsaceus JB14</name>
    <dbReference type="NCBI Taxonomy" id="1447944"/>
    <lineage>
        <taxon>Eukaryota</taxon>
        <taxon>Fungi</taxon>
        <taxon>Dikarya</taxon>
        <taxon>Basidiomycota</taxon>
        <taxon>Agaricomycotina</taxon>
        <taxon>Agaricomycetes</taxon>
        <taxon>Agaricomycetidae</taxon>
        <taxon>Agaricales</taxon>
        <taxon>Marasmiineae</taxon>
        <taxon>Omphalotaceae</taxon>
        <taxon>Gymnopus</taxon>
    </lineage>
</organism>
<dbReference type="EMBL" id="ML769402">
    <property type="protein sequence ID" value="KAE9406379.1"/>
    <property type="molecule type" value="Genomic_DNA"/>
</dbReference>
<accession>A0A6A4I6P0</accession>
<proteinExistence type="predicted"/>
<keyword evidence="2" id="KW-1185">Reference proteome</keyword>
<evidence type="ECO:0000313" key="1">
    <source>
        <dbReference type="EMBL" id="KAE9406379.1"/>
    </source>
</evidence>